<dbReference type="EMBL" id="KV425606">
    <property type="protein sequence ID" value="KZT21467.1"/>
    <property type="molecule type" value="Genomic_DNA"/>
</dbReference>
<sequence length="174" mass="18540">MDVDLGFPASLEPFDIFFNDPSLSYNIGLFDFECPPSPSTASTASSFDSPPATPLLSGLDLPCLECFQYAQDGHATCGICGFTALHGAGIGFEEVKESIEGGNEALGVQAVDAKEDLVNVKEDGQGGYRKDIPGLHSTLASKSLLNASYKFGQLPPWDFELDERYTLGIDFGAS</sequence>
<reference evidence="1 2" key="1">
    <citation type="journal article" date="2016" name="Mol. Biol. Evol.">
        <title>Comparative Genomics of Early-Diverging Mushroom-Forming Fungi Provides Insights into the Origins of Lignocellulose Decay Capabilities.</title>
        <authorList>
            <person name="Nagy L.G."/>
            <person name="Riley R."/>
            <person name="Tritt A."/>
            <person name="Adam C."/>
            <person name="Daum C."/>
            <person name="Floudas D."/>
            <person name="Sun H."/>
            <person name="Yadav J.S."/>
            <person name="Pangilinan J."/>
            <person name="Larsson K.H."/>
            <person name="Matsuura K."/>
            <person name="Barry K."/>
            <person name="Labutti K."/>
            <person name="Kuo R."/>
            <person name="Ohm R.A."/>
            <person name="Bhattacharya S.S."/>
            <person name="Shirouzu T."/>
            <person name="Yoshinaga Y."/>
            <person name="Martin F.M."/>
            <person name="Grigoriev I.V."/>
            <person name="Hibbett D.S."/>
        </authorList>
    </citation>
    <scope>NUCLEOTIDE SEQUENCE [LARGE SCALE GENOMIC DNA]</scope>
    <source>
        <strain evidence="1 2">HHB14362 ss-1</strain>
    </source>
</reference>
<evidence type="ECO:0000313" key="2">
    <source>
        <dbReference type="Proteomes" id="UP000076761"/>
    </source>
</evidence>
<dbReference type="InParanoid" id="A0A165PTA9"/>
<keyword evidence="2" id="KW-1185">Reference proteome</keyword>
<dbReference type="Proteomes" id="UP000076761">
    <property type="component" value="Unassembled WGS sequence"/>
</dbReference>
<organism evidence="1 2">
    <name type="scientific">Neolentinus lepideus HHB14362 ss-1</name>
    <dbReference type="NCBI Taxonomy" id="1314782"/>
    <lineage>
        <taxon>Eukaryota</taxon>
        <taxon>Fungi</taxon>
        <taxon>Dikarya</taxon>
        <taxon>Basidiomycota</taxon>
        <taxon>Agaricomycotina</taxon>
        <taxon>Agaricomycetes</taxon>
        <taxon>Gloeophyllales</taxon>
        <taxon>Gloeophyllaceae</taxon>
        <taxon>Neolentinus</taxon>
    </lineage>
</organism>
<protein>
    <submittedName>
        <fullName evidence="1">Uncharacterized protein</fullName>
    </submittedName>
</protein>
<proteinExistence type="predicted"/>
<evidence type="ECO:0000313" key="1">
    <source>
        <dbReference type="EMBL" id="KZT21467.1"/>
    </source>
</evidence>
<dbReference type="AlphaFoldDB" id="A0A165PTA9"/>
<name>A0A165PTA9_9AGAM</name>
<gene>
    <name evidence="1" type="ORF">NEOLEDRAFT_1139303</name>
</gene>
<dbReference type="OrthoDB" id="3330138at2759"/>
<accession>A0A165PTA9</accession>